<dbReference type="Pfam" id="PF10145">
    <property type="entry name" value="PhageMin_Tail"/>
    <property type="match status" value="1"/>
</dbReference>
<keyword evidence="3" id="KW-1133">Transmembrane helix</keyword>
<dbReference type="InterPro" id="IPR010090">
    <property type="entry name" value="Phage_tape_meas"/>
</dbReference>
<feature type="transmembrane region" description="Helical" evidence="3">
    <location>
        <begin position="417"/>
        <end position="446"/>
    </location>
</feature>
<evidence type="ECO:0000256" key="2">
    <source>
        <dbReference type="ARBA" id="ARBA00022612"/>
    </source>
</evidence>
<accession>A0A8S5L7N4</accession>
<reference evidence="5" key="1">
    <citation type="journal article" date="2021" name="Proc. Natl. Acad. Sci. U.S.A.">
        <title>A Catalog of Tens of Thousands of Viruses from Human Metagenomes Reveals Hidden Associations with Chronic Diseases.</title>
        <authorList>
            <person name="Tisza M.J."/>
            <person name="Buck C.B."/>
        </authorList>
    </citation>
    <scope>NUCLEOTIDE SEQUENCE</scope>
    <source>
        <strain evidence="5">CtgFB34</strain>
    </source>
</reference>
<dbReference type="NCBIfam" id="TIGR01760">
    <property type="entry name" value="tape_meas_TP901"/>
    <property type="match status" value="1"/>
</dbReference>
<evidence type="ECO:0000259" key="4">
    <source>
        <dbReference type="Pfam" id="PF10145"/>
    </source>
</evidence>
<proteinExistence type="predicted"/>
<evidence type="ECO:0000256" key="3">
    <source>
        <dbReference type="SAM" id="Phobius"/>
    </source>
</evidence>
<name>A0A8S5L7N4_9CAUD</name>
<keyword evidence="2" id="KW-1188">Viral release from host cell</keyword>
<dbReference type="GO" id="GO:0098003">
    <property type="term" value="P:viral tail assembly"/>
    <property type="evidence" value="ECO:0007669"/>
    <property type="project" value="UniProtKB-KW"/>
</dbReference>
<feature type="transmembrane region" description="Helical" evidence="3">
    <location>
        <begin position="517"/>
        <end position="539"/>
    </location>
</feature>
<sequence length="708" mass="75639">MDNQTTLGISIGLVLKGLSSVKSADNAIKGLARSAKNAGVSVKSISENLRGLKGVSRDIARYKQTISDEIGNLAGTLAKTASLAVPIKFAIDDEAAFADVKKYVDGTDEEMAKLKGELRNLSASFGKSFSDVAAIASEGGKANLSGDELIKYVRLTTTAMSAFAMSANDVGKATNNMFVGFGIKNTQGIEELFDTINLLDNKVKNANADQILEATSLLAATARMIDLDGKTTAAFASTLLSTGKATSVVGTSLNDFFTTLASAEKQPKKFHEALKQIGLDAKTLKENLNKDSTAAMVDFLERIKAAPKDAQAGILYDLVGGNYNDEIASLVQNIDELKSNIALARSSEAKGSMEKELQVKLNTTASALDRLKQSWINLASSIGETFLPVIELAAKSLAALGNMLRKFNEKFPTLSKLITGAVGGFIALGVAISGVKIGFAGLMLAFAPFRTAYHIIALMVKGMWALGAATLRTNIALVAQKAALIAHAVAGKAAAAAMAILRGASIAAAVGFRIMKLALITTGIGAIVVGLATAAVWLYENWDRVKAFFQNFWQKIKPEWESFKSWLDSWIEAFSSVFDETVAWWKDLFADFFGWIGEKIDWILSSVKSVGEFFGFGDNSAPVTAPAYSNTDRNFTPAPNRPMGEALSTLSSSRAAGGNTNVTFNGDFKIDAHGGSIDAEDFKRQISKDVQEAIRRNERNAKNTDVRD</sequence>
<feature type="transmembrane region" description="Helical" evidence="3">
    <location>
        <begin position="483"/>
        <end position="511"/>
    </location>
</feature>
<feature type="transmembrane region" description="Helical" evidence="3">
    <location>
        <begin position="452"/>
        <end position="471"/>
    </location>
</feature>
<organism evidence="5">
    <name type="scientific">Siphoviridae sp. ctgFB34</name>
    <dbReference type="NCBI Taxonomy" id="2823591"/>
    <lineage>
        <taxon>Viruses</taxon>
        <taxon>Duplodnaviria</taxon>
        <taxon>Heunggongvirae</taxon>
        <taxon>Uroviricota</taxon>
        <taxon>Caudoviricetes</taxon>
    </lineage>
</organism>
<feature type="domain" description="Phage tail tape measure protein" evidence="4">
    <location>
        <begin position="118"/>
        <end position="320"/>
    </location>
</feature>
<dbReference type="EMBL" id="BK014651">
    <property type="protein sequence ID" value="DAD65947.1"/>
    <property type="molecule type" value="Genomic_DNA"/>
</dbReference>
<evidence type="ECO:0000313" key="5">
    <source>
        <dbReference type="EMBL" id="DAD65947.1"/>
    </source>
</evidence>
<keyword evidence="1" id="KW-1245">Viral tail assembly</keyword>
<evidence type="ECO:0000256" key="1">
    <source>
        <dbReference type="ARBA" id="ARBA00022465"/>
    </source>
</evidence>
<keyword evidence="3" id="KW-0472">Membrane</keyword>
<dbReference type="PANTHER" id="PTHR37813">
    <property type="entry name" value="FELS-2 PROPHAGE PROTEIN"/>
    <property type="match status" value="1"/>
</dbReference>
<protein>
    <submittedName>
        <fullName evidence="5">Minor tail protein</fullName>
    </submittedName>
</protein>
<keyword evidence="3" id="KW-0812">Transmembrane</keyword>
<dbReference type="PANTHER" id="PTHR37813:SF1">
    <property type="entry name" value="FELS-2 PROPHAGE PROTEIN"/>
    <property type="match status" value="1"/>
</dbReference>